<dbReference type="EMBL" id="JARO02002534">
    <property type="protein sequence ID" value="KPP72444.1"/>
    <property type="molecule type" value="Genomic_DNA"/>
</dbReference>
<evidence type="ECO:0000256" key="1">
    <source>
        <dbReference type="SAM" id="MobiDB-lite"/>
    </source>
</evidence>
<proteinExistence type="predicted"/>
<feature type="region of interest" description="Disordered" evidence="1">
    <location>
        <begin position="77"/>
        <end position="114"/>
    </location>
</feature>
<comment type="caution">
    <text evidence="2">The sequence shown here is derived from an EMBL/GenBank/DDBJ whole genome shotgun (WGS) entry which is preliminary data.</text>
</comment>
<sequence length="147" mass="16612">SGSSRFRVRVPSQGRRLPVDTVAPHRLLKRRGYRQKSARASREATFAQEDWSVHCAPLAPLNAPMGVKVLHCFPWSRSSKDRGKAKQNLSQRDMLQEAKSSLQTPLSWDSNSRVQVPSRESRPVCFTHKASISLRHQMDAHIVDATN</sequence>
<reference evidence="2 3" key="1">
    <citation type="submission" date="2015-08" db="EMBL/GenBank/DDBJ databases">
        <title>The genome of the Asian arowana (Scleropages formosus).</title>
        <authorList>
            <person name="Tan M.H."/>
            <person name="Gan H.M."/>
            <person name="Croft L.J."/>
            <person name="Austin C.M."/>
        </authorList>
    </citation>
    <scope>NUCLEOTIDE SEQUENCE [LARGE SCALE GENOMIC DNA]</scope>
    <source>
        <strain evidence="2">Aro1</strain>
    </source>
</reference>
<protein>
    <submittedName>
        <fullName evidence="2">Uncharacterized protein</fullName>
    </submittedName>
</protein>
<organism evidence="2 3">
    <name type="scientific">Scleropages formosus</name>
    <name type="common">Asian bonytongue</name>
    <name type="synonym">Osteoglossum formosum</name>
    <dbReference type="NCBI Taxonomy" id="113540"/>
    <lineage>
        <taxon>Eukaryota</taxon>
        <taxon>Metazoa</taxon>
        <taxon>Chordata</taxon>
        <taxon>Craniata</taxon>
        <taxon>Vertebrata</taxon>
        <taxon>Euteleostomi</taxon>
        <taxon>Actinopterygii</taxon>
        <taxon>Neopterygii</taxon>
        <taxon>Teleostei</taxon>
        <taxon>Osteoglossocephala</taxon>
        <taxon>Osteoglossomorpha</taxon>
        <taxon>Osteoglossiformes</taxon>
        <taxon>Osteoglossidae</taxon>
        <taxon>Scleropages</taxon>
    </lineage>
</organism>
<dbReference type="Proteomes" id="UP000034805">
    <property type="component" value="Unassembled WGS sequence"/>
</dbReference>
<evidence type="ECO:0000313" key="3">
    <source>
        <dbReference type="Proteomes" id="UP000034805"/>
    </source>
</evidence>
<gene>
    <name evidence="2" type="ORF">Z043_108555</name>
</gene>
<accession>A0A0P7VBE5</accession>
<dbReference type="AlphaFoldDB" id="A0A0P7VBE5"/>
<evidence type="ECO:0000313" key="2">
    <source>
        <dbReference type="EMBL" id="KPP72444.1"/>
    </source>
</evidence>
<feature type="compositionally biased region" description="Polar residues" evidence="1">
    <location>
        <begin position="87"/>
        <end position="114"/>
    </location>
</feature>
<feature type="non-terminal residue" evidence="2">
    <location>
        <position position="1"/>
    </location>
</feature>
<name>A0A0P7VBE5_SCLFO</name>